<evidence type="ECO:0000256" key="12">
    <source>
        <dbReference type="SAM" id="Phobius"/>
    </source>
</evidence>
<dbReference type="Proteomes" id="UP000008144">
    <property type="component" value="Unassembled WGS sequence"/>
</dbReference>
<dbReference type="GO" id="GO:0005789">
    <property type="term" value="C:endoplasmic reticulum membrane"/>
    <property type="evidence" value="ECO:0007669"/>
    <property type="project" value="UniProtKB-SubCell"/>
</dbReference>
<reference evidence="15" key="1">
    <citation type="journal article" date="2002" name="Science">
        <title>The draft genome of Ciona intestinalis: insights into chordate and vertebrate origins.</title>
        <authorList>
            <person name="Dehal P."/>
            <person name="Satou Y."/>
            <person name="Campbell R.K."/>
            <person name="Chapman J."/>
            <person name="Degnan B."/>
            <person name="De Tomaso A."/>
            <person name="Davidson B."/>
            <person name="Di Gregorio A."/>
            <person name="Gelpke M."/>
            <person name="Goodstein D.M."/>
            <person name="Harafuji N."/>
            <person name="Hastings K.E."/>
            <person name="Ho I."/>
            <person name="Hotta K."/>
            <person name="Huang W."/>
            <person name="Kawashima T."/>
            <person name="Lemaire P."/>
            <person name="Martinez D."/>
            <person name="Meinertzhagen I.A."/>
            <person name="Necula S."/>
            <person name="Nonaka M."/>
            <person name="Putnam N."/>
            <person name="Rash S."/>
            <person name="Saiga H."/>
            <person name="Satake M."/>
            <person name="Terry A."/>
            <person name="Yamada L."/>
            <person name="Wang H.G."/>
            <person name="Awazu S."/>
            <person name="Azumi K."/>
            <person name="Boore J."/>
            <person name="Branno M."/>
            <person name="Chin-Bow S."/>
            <person name="DeSantis R."/>
            <person name="Doyle S."/>
            <person name="Francino P."/>
            <person name="Keys D.N."/>
            <person name="Haga S."/>
            <person name="Hayashi H."/>
            <person name="Hino K."/>
            <person name="Imai K.S."/>
            <person name="Inaba K."/>
            <person name="Kano S."/>
            <person name="Kobayashi K."/>
            <person name="Kobayashi M."/>
            <person name="Lee B.I."/>
            <person name="Makabe K.W."/>
            <person name="Manohar C."/>
            <person name="Matassi G."/>
            <person name="Medina M."/>
            <person name="Mochizuki Y."/>
            <person name="Mount S."/>
            <person name="Morishita T."/>
            <person name="Miura S."/>
            <person name="Nakayama A."/>
            <person name="Nishizaka S."/>
            <person name="Nomoto H."/>
            <person name="Ohta F."/>
            <person name="Oishi K."/>
            <person name="Rigoutsos I."/>
            <person name="Sano M."/>
            <person name="Sasaki A."/>
            <person name="Sasakura Y."/>
            <person name="Shoguchi E."/>
            <person name="Shin-i T."/>
            <person name="Spagnuolo A."/>
            <person name="Stainier D."/>
            <person name="Suzuki M.M."/>
            <person name="Tassy O."/>
            <person name="Takatori N."/>
            <person name="Tokuoka M."/>
            <person name="Yagi K."/>
            <person name="Yoshizaki F."/>
            <person name="Wada S."/>
            <person name="Zhang C."/>
            <person name="Hyatt P.D."/>
            <person name="Larimer F."/>
            <person name="Detter C."/>
            <person name="Doggett N."/>
            <person name="Glavina T."/>
            <person name="Hawkins T."/>
            <person name="Richardson P."/>
            <person name="Lucas S."/>
            <person name="Kohara Y."/>
            <person name="Levine M."/>
            <person name="Satoh N."/>
            <person name="Rokhsar D.S."/>
        </authorList>
    </citation>
    <scope>NUCLEOTIDE SEQUENCE [LARGE SCALE GENOMIC DNA]</scope>
</reference>
<keyword evidence="5" id="KW-0874">Quinone</keyword>
<reference evidence="14" key="3">
    <citation type="submission" date="2025-09" db="UniProtKB">
        <authorList>
            <consortium name="Ensembl"/>
        </authorList>
    </citation>
    <scope>IDENTIFICATION</scope>
</reference>
<evidence type="ECO:0000256" key="5">
    <source>
        <dbReference type="ARBA" id="ARBA00022719"/>
    </source>
</evidence>
<proteinExistence type="inferred from homology"/>
<dbReference type="HOGENOM" id="CLU_105471_0_0_1"/>
<keyword evidence="11" id="KW-0676">Redox-active center</keyword>
<accession>F6SY47</accession>
<keyword evidence="10" id="KW-1015">Disulfide bond</keyword>
<feature type="transmembrane region" description="Helical" evidence="12">
    <location>
        <begin position="127"/>
        <end position="144"/>
    </location>
</feature>
<dbReference type="GeneTree" id="ENSGT00940000157421"/>
<keyword evidence="4 12" id="KW-0812">Transmembrane</keyword>
<dbReference type="OMA" id="ICIATYV"/>
<dbReference type="STRING" id="7719.ENSCINP00000002375"/>
<evidence type="ECO:0000256" key="10">
    <source>
        <dbReference type="ARBA" id="ARBA00023157"/>
    </source>
</evidence>
<evidence type="ECO:0000256" key="11">
    <source>
        <dbReference type="ARBA" id="ARBA00023284"/>
    </source>
</evidence>
<keyword evidence="9 12" id="KW-0472">Membrane</keyword>
<dbReference type="InterPro" id="IPR012932">
    <property type="entry name" value="VKOR"/>
</dbReference>
<evidence type="ECO:0000256" key="3">
    <source>
        <dbReference type="ARBA" id="ARBA00012278"/>
    </source>
</evidence>
<dbReference type="PANTHER" id="PTHR14519:SF5">
    <property type="entry name" value="VITAMIN K EPOXIDE REDUCTASE COMPLEX SUBUNIT 1-LIKE PROTEIN 1"/>
    <property type="match status" value="1"/>
</dbReference>
<dbReference type="GO" id="GO:0042373">
    <property type="term" value="P:vitamin K metabolic process"/>
    <property type="evidence" value="ECO:0000318"/>
    <property type="project" value="GO_Central"/>
</dbReference>
<comment type="subcellular location">
    <subcellularLocation>
        <location evidence="1">Endoplasmic reticulum membrane</location>
        <topology evidence="1">Multi-pass membrane protein</topology>
    </subcellularLocation>
</comment>
<dbReference type="SMR" id="F6SY47"/>
<dbReference type="InterPro" id="IPR038354">
    <property type="entry name" value="VKOR_sf"/>
</dbReference>
<dbReference type="GO" id="GO:0047057">
    <property type="term" value="F:vitamin-K-epoxide reductase (warfarin-sensitive) activity"/>
    <property type="evidence" value="ECO:0000318"/>
    <property type="project" value="GO_Central"/>
</dbReference>
<keyword evidence="8" id="KW-0560">Oxidoreductase</keyword>
<evidence type="ECO:0000313" key="14">
    <source>
        <dbReference type="Ensembl" id="ENSCINP00000002375.3"/>
    </source>
</evidence>
<dbReference type="AlphaFoldDB" id="F6SY47"/>
<dbReference type="CDD" id="cd12917">
    <property type="entry name" value="VKOR_euk"/>
    <property type="match status" value="1"/>
</dbReference>
<evidence type="ECO:0000256" key="2">
    <source>
        <dbReference type="ARBA" id="ARBA00006214"/>
    </source>
</evidence>
<evidence type="ECO:0000256" key="6">
    <source>
        <dbReference type="ARBA" id="ARBA00022824"/>
    </source>
</evidence>
<organism evidence="14 15">
    <name type="scientific">Ciona intestinalis</name>
    <name type="common">Transparent sea squirt</name>
    <name type="synonym">Ascidia intestinalis</name>
    <dbReference type="NCBI Taxonomy" id="7719"/>
    <lineage>
        <taxon>Eukaryota</taxon>
        <taxon>Metazoa</taxon>
        <taxon>Chordata</taxon>
        <taxon>Tunicata</taxon>
        <taxon>Ascidiacea</taxon>
        <taxon>Phlebobranchia</taxon>
        <taxon>Cionidae</taxon>
        <taxon>Ciona</taxon>
    </lineage>
</organism>
<dbReference type="GO" id="GO:0048038">
    <property type="term" value="F:quinone binding"/>
    <property type="evidence" value="ECO:0007669"/>
    <property type="project" value="UniProtKB-KW"/>
</dbReference>
<dbReference type="PANTHER" id="PTHR14519">
    <property type="entry name" value="VITAMIN K EPOXIDE REDUCTASE COMPLEX, SUBUNIT 1"/>
    <property type="match status" value="1"/>
</dbReference>
<evidence type="ECO:0000256" key="1">
    <source>
        <dbReference type="ARBA" id="ARBA00004477"/>
    </source>
</evidence>
<dbReference type="InterPro" id="IPR042406">
    <property type="entry name" value="VKORC1/VKORC1L1"/>
</dbReference>
<evidence type="ECO:0000259" key="13">
    <source>
        <dbReference type="SMART" id="SM00756"/>
    </source>
</evidence>
<protein>
    <recommendedName>
        <fullName evidence="3">vitamin-K-epoxide reductase (warfarin-sensitive)</fullName>
        <ecNumber evidence="3">1.17.4.4</ecNumber>
    </recommendedName>
</protein>
<dbReference type="Gene3D" id="1.20.1440.130">
    <property type="entry name" value="VKOR domain"/>
    <property type="match status" value="1"/>
</dbReference>
<dbReference type="SMART" id="SM00756">
    <property type="entry name" value="VKc"/>
    <property type="match status" value="1"/>
</dbReference>
<feature type="transmembrane region" description="Helical" evidence="12">
    <location>
        <begin position="100"/>
        <end position="122"/>
    </location>
</feature>
<evidence type="ECO:0000313" key="15">
    <source>
        <dbReference type="Proteomes" id="UP000008144"/>
    </source>
</evidence>
<keyword evidence="6" id="KW-0256">Endoplasmic reticulum</keyword>
<evidence type="ECO:0000256" key="9">
    <source>
        <dbReference type="ARBA" id="ARBA00023136"/>
    </source>
</evidence>
<dbReference type="FunFam" id="1.20.1440.130:FF:000007">
    <property type="entry name" value="vitamin K epoxide reductase complex subunit 1-like protein 1"/>
    <property type="match status" value="1"/>
</dbReference>
<reference evidence="14" key="2">
    <citation type="submission" date="2025-08" db="UniProtKB">
        <authorList>
            <consortium name="Ensembl"/>
        </authorList>
    </citation>
    <scope>IDENTIFICATION</scope>
</reference>
<keyword evidence="7 12" id="KW-1133">Transmembrane helix</keyword>
<feature type="transmembrane region" description="Helical" evidence="12">
    <location>
        <begin position="5"/>
        <end position="24"/>
    </location>
</feature>
<dbReference type="Pfam" id="PF07884">
    <property type="entry name" value="VKOR"/>
    <property type="match status" value="1"/>
</dbReference>
<keyword evidence="15" id="KW-1185">Reference proteome</keyword>
<gene>
    <name evidence="14" type="primary">vkor</name>
</gene>
<feature type="domain" description="Vitamin K epoxide reductase" evidence="13">
    <location>
        <begin position="1"/>
        <end position="149"/>
    </location>
</feature>
<name>F6SY47_CIOIN</name>
<dbReference type="InParanoid" id="F6SY47"/>
<sequence length="160" mass="18037">MNKLLAFRILVCVIGIILSIYAYYVEVAKTNDLSYEALCDFNDVVSCSAVFSSRYGKGFGLLEYLVGENHFLNQPNSLFGIGFFSIQTLGISPMNKTFNYFLYILTGGGVVTSIYLACILIFVLKDFCVLCVSTYVLTIILHYLNYKLLHHNVNSHKKIN</sequence>
<evidence type="ECO:0000256" key="8">
    <source>
        <dbReference type="ARBA" id="ARBA00023002"/>
    </source>
</evidence>
<evidence type="ECO:0000256" key="7">
    <source>
        <dbReference type="ARBA" id="ARBA00022989"/>
    </source>
</evidence>
<dbReference type="Ensembl" id="ENSCINT00000002375.3">
    <property type="protein sequence ID" value="ENSCINP00000002375.3"/>
    <property type="gene ID" value="ENSCING00000000170.3"/>
</dbReference>
<dbReference type="EC" id="1.17.4.4" evidence="3"/>
<comment type="similarity">
    <text evidence="2">Belongs to the VKOR family.</text>
</comment>
<evidence type="ECO:0000256" key="4">
    <source>
        <dbReference type="ARBA" id="ARBA00022692"/>
    </source>
</evidence>